<dbReference type="EMBL" id="CAAALY010074537">
    <property type="protein sequence ID" value="VEL25518.1"/>
    <property type="molecule type" value="Genomic_DNA"/>
</dbReference>
<reference evidence="1" key="1">
    <citation type="submission" date="2018-11" db="EMBL/GenBank/DDBJ databases">
        <authorList>
            <consortium name="Pathogen Informatics"/>
        </authorList>
    </citation>
    <scope>NUCLEOTIDE SEQUENCE</scope>
</reference>
<evidence type="ECO:0000313" key="2">
    <source>
        <dbReference type="Proteomes" id="UP000784294"/>
    </source>
</evidence>
<evidence type="ECO:0000313" key="1">
    <source>
        <dbReference type="EMBL" id="VEL25518.1"/>
    </source>
</evidence>
<organism evidence="1 2">
    <name type="scientific">Protopolystoma xenopodis</name>
    <dbReference type="NCBI Taxonomy" id="117903"/>
    <lineage>
        <taxon>Eukaryota</taxon>
        <taxon>Metazoa</taxon>
        <taxon>Spiralia</taxon>
        <taxon>Lophotrochozoa</taxon>
        <taxon>Platyhelminthes</taxon>
        <taxon>Monogenea</taxon>
        <taxon>Polyopisthocotylea</taxon>
        <taxon>Polystomatidea</taxon>
        <taxon>Polystomatidae</taxon>
        <taxon>Protopolystoma</taxon>
    </lineage>
</organism>
<comment type="caution">
    <text evidence="1">The sequence shown here is derived from an EMBL/GenBank/DDBJ whole genome shotgun (WGS) entry which is preliminary data.</text>
</comment>
<proteinExistence type="predicted"/>
<name>A0A3S5CPD9_9PLAT</name>
<keyword evidence="2" id="KW-1185">Reference proteome</keyword>
<protein>
    <submittedName>
        <fullName evidence="1">Uncharacterized protein</fullName>
    </submittedName>
</protein>
<gene>
    <name evidence="1" type="ORF">PXEA_LOCUS18958</name>
</gene>
<accession>A0A3S5CPD9</accession>
<sequence>MSFWAYLALPSTSTTGPRNVRFGLDCLHRSLYSPFIVCFQRRPAYPPSRHPSIRSLSQLPCPHVPKWQSLVCNRPP</sequence>
<dbReference type="AlphaFoldDB" id="A0A3S5CPD9"/>
<dbReference type="Proteomes" id="UP000784294">
    <property type="component" value="Unassembled WGS sequence"/>
</dbReference>